<proteinExistence type="predicted"/>
<organism evidence="2 3">
    <name type="scientific">Rheinheimera mesophila</name>
    <dbReference type="NCBI Taxonomy" id="1547515"/>
    <lineage>
        <taxon>Bacteria</taxon>
        <taxon>Pseudomonadati</taxon>
        <taxon>Pseudomonadota</taxon>
        <taxon>Gammaproteobacteria</taxon>
        <taxon>Chromatiales</taxon>
        <taxon>Chromatiaceae</taxon>
        <taxon>Rheinheimera</taxon>
    </lineage>
</organism>
<dbReference type="RefSeq" id="WP_046521141.1">
    <property type="nucleotide sequence ID" value="NZ_LAVS01000090.1"/>
</dbReference>
<evidence type="ECO:0000313" key="2">
    <source>
        <dbReference type="EMBL" id="RRJ22573.1"/>
    </source>
</evidence>
<comment type="caution">
    <text evidence="2">The sequence shown here is derived from an EMBL/GenBank/DDBJ whole genome shotgun (WGS) entry which is preliminary data.</text>
</comment>
<keyword evidence="3" id="KW-1185">Reference proteome</keyword>
<keyword evidence="1" id="KW-1133">Transmembrane helix</keyword>
<sequence length="96" mass="10531">MKDIFQNLIVTVVVSGSISFLVNIYNEANKLEFPATNVQLERLLEVVKTNPELSGRLAIALEDEKISYAEAAGIVASVESGAERKQLIEDLKLLAK</sequence>
<dbReference type="Proteomes" id="UP000276260">
    <property type="component" value="Unassembled WGS sequence"/>
</dbReference>
<reference evidence="2 3" key="1">
    <citation type="submission" date="2018-11" db="EMBL/GenBank/DDBJ databases">
        <title>Draft genome analysis of Rheinheimera mesophila isolated from an industrial waste site.</title>
        <authorList>
            <person name="Yu Q."/>
            <person name="Qi Y."/>
            <person name="Zhang H."/>
            <person name="Lu Y."/>
            <person name="Pu J."/>
        </authorList>
    </citation>
    <scope>NUCLEOTIDE SEQUENCE [LARGE SCALE GENOMIC DNA]</scope>
    <source>
        <strain evidence="2 3">IITR13</strain>
    </source>
</reference>
<evidence type="ECO:0000256" key="1">
    <source>
        <dbReference type="SAM" id="Phobius"/>
    </source>
</evidence>
<keyword evidence="1" id="KW-0472">Membrane</keyword>
<keyword evidence="1" id="KW-0812">Transmembrane</keyword>
<accession>A0A3P3QQJ1</accession>
<dbReference type="AlphaFoldDB" id="A0A3P3QQJ1"/>
<gene>
    <name evidence="2" type="ORF">EIK76_00360</name>
</gene>
<name>A0A3P3QQJ1_9GAMM</name>
<feature type="transmembrane region" description="Helical" evidence="1">
    <location>
        <begin position="7"/>
        <end position="25"/>
    </location>
</feature>
<protein>
    <submittedName>
        <fullName evidence="2">Uncharacterized protein</fullName>
    </submittedName>
</protein>
<dbReference type="EMBL" id="RRCF01000001">
    <property type="protein sequence ID" value="RRJ22573.1"/>
    <property type="molecule type" value="Genomic_DNA"/>
</dbReference>
<evidence type="ECO:0000313" key="3">
    <source>
        <dbReference type="Proteomes" id="UP000276260"/>
    </source>
</evidence>